<sequence length="131" mass="14320">MALDTFQLSQADSRPMYVQIMDHIKQLVIEGTWPAGHGLPSIRELAVSVQVSVITVKRAYQELEGAGIIYTRQGMGSFVAEQTGAVSEFKLRELDDTLQQAAATARLLKLSDSELIERLTAVLNNKSTGEG</sequence>
<dbReference type="InterPro" id="IPR036390">
    <property type="entry name" value="WH_DNA-bd_sf"/>
</dbReference>
<name>A0ABU4RVQ3_9GAMM</name>
<dbReference type="PANTHER" id="PTHR38445">
    <property type="entry name" value="HTH-TYPE TRANSCRIPTIONAL REPRESSOR YTRA"/>
    <property type="match status" value="1"/>
</dbReference>
<dbReference type="InterPro" id="IPR036388">
    <property type="entry name" value="WH-like_DNA-bd_sf"/>
</dbReference>
<evidence type="ECO:0000313" key="5">
    <source>
        <dbReference type="EMBL" id="MDX6847788.1"/>
    </source>
</evidence>
<dbReference type="PROSITE" id="PS50949">
    <property type="entry name" value="HTH_GNTR"/>
    <property type="match status" value="1"/>
</dbReference>
<dbReference type="SUPFAM" id="SSF46785">
    <property type="entry name" value="Winged helix' DNA-binding domain"/>
    <property type="match status" value="1"/>
</dbReference>
<dbReference type="PANTHER" id="PTHR38445:SF7">
    <property type="entry name" value="GNTR-FAMILY TRANSCRIPTIONAL REGULATOR"/>
    <property type="match status" value="1"/>
</dbReference>
<keyword evidence="6" id="KW-1185">Reference proteome</keyword>
<evidence type="ECO:0000313" key="6">
    <source>
        <dbReference type="Proteomes" id="UP001273505"/>
    </source>
</evidence>
<dbReference type="EMBL" id="JAXAFO010000001">
    <property type="protein sequence ID" value="MDX6847788.1"/>
    <property type="molecule type" value="Genomic_DNA"/>
</dbReference>
<dbReference type="RefSeq" id="WP_302724390.1">
    <property type="nucleotide sequence ID" value="NZ_JAULRU010000797.1"/>
</dbReference>
<dbReference type="CDD" id="cd07377">
    <property type="entry name" value="WHTH_GntR"/>
    <property type="match status" value="1"/>
</dbReference>
<keyword evidence="1" id="KW-0805">Transcription regulation</keyword>
<dbReference type="SMART" id="SM00345">
    <property type="entry name" value="HTH_GNTR"/>
    <property type="match status" value="1"/>
</dbReference>
<proteinExistence type="predicted"/>
<keyword evidence="2" id="KW-0238">DNA-binding</keyword>
<protein>
    <submittedName>
        <fullName evidence="5">GntR family transcriptional regulator</fullName>
    </submittedName>
</protein>
<feature type="domain" description="HTH gntR-type" evidence="4">
    <location>
        <begin position="14"/>
        <end position="82"/>
    </location>
</feature>
<comment type="caution">
    <text evidence="5">The sequence shown here is derived from an EMBL/GenBank/DDBJ whole genome shotgun (WGS) entry which is preliminary data.</text>
</comment>
<evidence type="ECO:0000256" key="3">
    <source>
        <dbReference type="ARBA" id="ARBA00023163"/>
    </source>
</evidence>
<keyword evidence="3" id="KW-0804">Transcription</keyword>
<dbReference type="Pfam" id="PF00392">
    <property type="entry name" value="GntR"/>
    <property type="match status" value="1"/>
</dbReference>
<dbReference type="Proteomes" id="UP001273505">
    <property type="component" value="Unassembled WGS sequence"/>
</dbReference>
<reference evidence="5 6" key="1">
    <citation type="submission" date="2023-11" db="EMBL/GenBank/DDBJ databases">
        <title>Gilvimarinus fulvus sp. nov., isolated from the surface of Kelp.</title>
        <authorList>
            <person name="Sun Y.Y."/>
            <person name="Gong Y."/>
            <person name="Du Z.J."/>
        </authorList>
    </citation>
    <scope>NUCLEOTIDE SEQUENCE [LARGE SCALE GENOMIC DNA]</scope>
    <source>
        <strain evidence="5 6">SDUM040013</strain>
    </source>
</reference>
<evidence type="ECO:0000256" key="2">
    <source>
        <dbReference type="ARBA" id="ARBA00023125"/>
    </source>
</evidence>
<dbReference type="InterPro" id="IPR000524">
    <property type="entry name" value="Tscrpt_reg_HTH_GntR"/>
</dbReference>
<dbReference type="Gene3D" id="1.10.10.10">
    <property type="entry name" value="Winged helix-like DNA-binding domain superfamily/Winged helix DNA-binding domain"/>
    <property type="match status" value="1"/>
</dbReference>
<organism evidence="5 6">
    <name type="scientific">Gilvimarinus gilvus</name>
    <dbReference type="NCBI Taxonomy" id="3058038"/>
    <lineage>
        <taxon>Bacteria</taxon>
        <taxon>Pseudomonadati</taxon>
        <taxon>Pseudomonadota</taxon>
        <taxon>Gammaproteobacteria</taxon>
        <taxon>Cellvibrionales</taxon>
        <taxon>Cellvibrionaceae</taxon>
        <taxon>Gilvimarinus</taxon>
    </lineage>
</organism>
<accession>A0ABU4RVQ3</accession>
<gene>
    <name evidence="5" type="ORF">SCD92_00360</name>
</gene>
<evidence type="ECO:0000256" key="1">
    <source>
        <dbReference type="ARBA" id="ARBA00023015"/>
    </source>
</evidence>
<evidence type="ECO:0000259" key="4">
    <source>
        <dbReference type="PROSITE" id="PS50949"/>
    </source>
</evidence>